<dbReference type="Gene3D" id="3.40.50.1820">
    <property type="entry name" value="alpha/beta hydrolase"/>
    <property type="match status" value="1"/>
</dbReference>
<feature type="signal peptide" evidence="1">
    <location>
        <begin position="1"/>
        <end position="24"/>
    </location>
</feature>
<evidence type="ECO:0000256" key="1">
    <source>
        <dbReference type="SAM" id="SignalP"/>
    </source>
</evidence>
<feature type="chain" id="PRO_5019842376" evidence="1">
    <location>
        <begin position="25"/>
        <end position="832"/>
    </location>
</feature>
<proteinExistence type="predicted"/>
<gene>
    <name evidence="2" type="ORF">YBY_32210</name>
</gene>
<accession>A0A455WHK4</accession>
<organism evidence="2">
    <name type="scientific">Marinobacter nauticus</name>
    <name type="common">Marinobacter hydrocarbonoclasticus</name>
    <name type="synonym">Marinobacter aquaeolei</name>
    <dbReference type="NCBI Taxonomy" id="2743"/>
    <lineage>
        <taxon>Bacteria</taxon>
        <taxon>Pseudomonadati</taxon>
        <taxon>Pseudomonadota</taxon>
        <taxon>Gammaproteobacteria</taxon>
        <taxon>Pseudomonadales</taxon>
        <taxon>Marinobacteraceae</taxon>
        <taxon>Marinobacter</taxon>
    </lineage>
</organism>
<reference evidence="2" key="1">
    <citation type="submission" date="2019-03" db="EMBL/GenBank/DDBJ databases">
        <title>Whole genome analysis of nitrate-reducing bacteria Marinobacter hydrocarbonoclasticus YB03.</title>
        <authorList>
            <person name="Azam A.H."/>
            <person name="Yuk S.R."/>
            <person name="Kamarisima K."/>
            <person name="Miyanaga K."/>
            <person name="Tanji Y."/>
        </authorList>
    </citation>
    <scope>NUCLEOTIDE SEQUENCE</scope>
    <source>
        <strain evidence="2">YB03</strain>
    </source>
</reference>
<protein>
    <submittedName>
        <fullName evidence="2">Lipase</fullName>
    </submittedName>
</protein>
<evidence type="ECO:0000313" key="2">
    <source>
        <dbReference type="EMBL" id="BBJ05372.1"/>
    </source>
</evidence>
<dbReference type="SUPFAM" id="SSF53474">
    <property type="entry name" value="alpha/beta-Hydrolases"/>
    <property type="match status" value="1"/>
</dbReference>
<dbReference type="AlphaFoldDB" id="A0A455WHK4"/>
<dbReference type="PROSITE" id="PS51257">
    <property type="entry name" value="PROKAR_LIPOPROTEIN"/>
    <property type="match status" value="1"/>
</dbReference>
<dbReference type="EMBL" id="AP019537">
    <property type="protein sequence ID" value="BBJ05372.1"/>
    <property type="molecule type" value="Genomic_DNA"/>
</dbReference>
<dbReference type="InterPro" id="IPR029058">
    <property type="entry name" value="AB_hydrolase_fold"/>
</dbReference>
<sequence>MKLQSSRLPVASMKGLLASSIAIMLTGCLSTGGEATSNDATGSGSGSDGQDGRAFSTVNVAFDPANQVLPFPTNLLFEADASAAKDGTINAPVADPEASSAALVQGLNELDGFSTIAPWRVAFTGDVDAASLQAGDTVRVFRMITTGDTYPERVQPTAVDRELEPETDYRVQYNAEARELLIIPTRALDKGTSYTAVITKGVLDPEGALVGSPLQWSIAKGTNLLDQCDSPDRSDPALLQCTTNPAIAPLVDDSRFDLSRDDLLLGWGVTTQQQDDTFLAAAKAIKNNQLSMPGNGGTTCETAICFLTISSLPGRDAPKAPGDKAIIFPGTIKLPSFIATPENPDIWGNTPATDDIVLSTKWTCEAGSCNNDDARGLTESTNAQAPQLTGWNTVPVVLAVPDSSAAGVPARPDGGYPLVIFQHAIQQDRTNALAIASELARKGFAVIAIDMPLHGLVRNQLPEGDSRLDLHAANLNDQLFNSDFNAARNIIPLKIERTFYLDLVGGEDDAADGIIDSSGAHFLNPSQPLTQRDTLRQGGLDLVSLVHYIRSGQISQCGTADGVFDDFGLTQTCSSSRFSIKLFEHVNFDELHFLGHSVGNIVAAPFLAQDPDIRSVAMLTPTGGIMETLAASSTIGPQLAAGLAESGVFPGTEDYFRFFAVVQAAIDSVDPLNHAQAIANPIDGNGESFVRPVYLSQVVGNDGSEASPSDLVLPTSVGQNAPLAGSTPLANAMGLEFVSQGNLNNGKVTPSARTDGTTPQGLQIAVPFRFGAHSSPLLPDTLVDDPRSDDSDATVALPKGEEVHFEMQMQVANFFNTPSELTVIEEFIDVRL</sequence>
<keyword evidence="1" id="KW-0732">Signal</keyword>
<name>A0A455WHK4_MARNT</name>